<dbReference type="Gene3D" id="2.40.30.180">
    <property type="entry name" value="Ubiquitin-activating enzyme E1, FCCH domain"/>
    <property type="match status" value="1"/>
</dbReference>
<gene>
    <name evidence="5" type="primary">mask</name>
    <name evidence="5" type="ORF">AK812_SmicGene17474</name>
</gene>
<organism evidence="5 6">
    <name type="scientific">Symbiodinium microadriaticum</name>
    <name type="common">Dinoflagellate</name>
    <name type="synonym">Zooxanthella microadriatica</name>
    <dbReference type="NCBI Taxonomy" id="2951"/>
    <lineage>
        <taxon>Eukaryota</taxon>
        <taxon>Sar</taxon>
        <taxon>Alveolata</taxon>
        <taxon>Dinophyceae</taxon>
        <taxon>Suessiales</taxon>
        <taxon>Symbiodiniaceae</taxon>
        <taxon>Symbiodinium</taxon>
    </lineage>
</organism>
<dbReference type="PANTHER" id="PTHR24166">
    <property type="entry name" value="ROLLING PEBBLES, ISOFORM B"/>
    <property type="match status" value="1"/>
</dbReference>
<dbReference type="Gene3D" id="1.25.40.20">
    <property type="entry name" value="Ankyrin repeat-containing domain"/>
    <property type="match status" value="1"/>
</dbReference>
<dbReference type="CDD" id="cd17039">
    <property type="entry name" value="Ubl_ubiquitin_like"/>
    <property type="match status" value="1"/>
</dbReference>
<dbReference type="SUPFAM" id="SSF82171">
    <property type="entry name" value="DPP6 N-terminal domain-like"/>
    <property type="match status" value="1"/>
</dbReference>
<dbReference type="Pfam" id="PF13637">
    <property type="entry name" value="Ank_4"/>
    <property type="match status" value="1"/>
</dbReference>
<dbReference type="InterPro" id="IPR050889">
    <property type="entry name" value="Dendritic_Spine_Reg/Scaffold"/>
</dbReference>
<feature type="repeat" description="ANK" evidence="3">
    <location>
        <begin position="750"/>
        <end position="782"/>
    </location>
</feature>
<dbReference type="SMART" id="SM00248">
    <property type="entry name" value="ANK"/>
    <property type="match status" value="5"/>
</dbReference>
<accession>A0A1Q9DXK5</accession>
<dbReference type="PROSITE" id="PS50088">
    <property type="entry name" value="ANK_REPEAT"/>
    <property type="match status" value="4"/>
</dbReference>
<evidence type="ECO:0000313" key="6">
    <source>
        <dbReference type="Proteomes" id="UP000186817"/>
    </source>
</evidence>
<feature type="repeat" description="ANK" evidence="3">
    <location>
        <begin position="684"/>
        <end position="716"/>
    </location>
</feature>
<feature type="domain" description="Translation initiation factor beta propellor-like" evidence="4">
    <location>
        <begin position="474"/>
        <end position="545"/>
    </location>
</feature>
<dbReference type="InterPro" id="IPR036770">
    <property type="entry name" value="Ankyrin_rpt-contain_sf"/>
</dbReference>
<dbReference type="Pfam" id="PF12796">
    <property type="entry name" value="Ank_2"/>
    <property type="match status" value="1"/>
</dbReference>
<dbReference type="Proteomes" id="UP000186817">
    <property type="component" value="Unassembled WGS sequence"/>
</dbReference>
<name>A0A1Q9DXK5_SYMMI</name>
<dbReference type="AlphaFoldDB" id="A0A1Q9DXK5"/>
<dbReference type="InterPro" id="IPR002110">
    <property type="entry name" value="Ankyrin_rpt"/>
</dbReference>
<dbReference type="SUPFAM" id="SSF48403">
    <property type="entry name" value="Ankyrin repeat"/>
    <property type="match status" value="1"/>
</dbReference>
<evidence type="ECO:0000256" key="1">
    <source>
        <dbReference type="ARBA" id="ARBA00022737"/>
    </source>
</evidence>
<dbReference type="EMBL" id="LSRX01000345">
    <property type="protein sequence ID" value="OLP99914.1"/>
    <property type="molecule type" value="Genomic_DNA"/>
</dbReference>
<dbReference type="PANTHER" id="PTHR24166:SF48">
    <property type="entry name" value="PROTEIN VAPYRIN"/>
    <property type="match status" value="1"/>
</dbReference>
<keyword evidence="2 3" id="KW-0040">ANK repeat</keyword>
<dbReference type="PROSITE" id="PS50297">
    <property type="entry name" value="ANK_REP_REGION"/>
    <property type="match status" value="4"/>
</dbReference>
<feature type="repeat" description="ANK" evidence="3">
    <location>
        <begin position="783"/>
        <end position="815"/>
    </location>
</feature>
<protein>
    <submittedName>
        <fullName evidence="5">Ankyrin repeat and KH domain-containing protein mask</fullName>
    </submittedName>
</protein>
<feature type="repeat" description="ANK" evidence="3">
    <location>
        <begin position="717"/>
        <end position="749"/>
    </location>
</feature>
<dbReference type="Pfam" id="PF08662">
    <property type="entry name" value="eIF2A"/>
    <property type="match status" value="1"/>
</dbReference>
<sequence length="820" mass="87775">MLLPGGLGRLEARPQKMRPRGNEHLLGIEKGHYSSELPMCFMLLLQAPMVRLVESIENGPEALVRLSVPDGQAPGSLPEGCYVEFSDVQGCDGISTHQEPSPCGEHVAAWKISSKSDDPVNSIRIGDTSNFPPYVSGGLVTEKKVGVPYPFKSLAETLKDPGMPFDSMVGTDMINFGSELQTHVLLYAALTVEGLESAQIRIATSLLRCLPRIMASDPPPMPFFVREKEFLKLYGFGSSQIEEAQAPPFPLVLPKAASWCPSGIALAMVDPVQGPRVAVFESESGTNLSGASLLDLPKAPKNAFTFMWSPMGSALVTIAPGGKGLQESNIHVWRRAGADGPGAGAGQGGEYELQASYCHPKLEKDKKVLQWTNDENLCARLTPEGRIILYDGANLGEDHLMELAVQNVAGFEFAPMTASETCFARLALFVADQRDDLQRVVGPAEVSILELSVDENGIHAAPSAKMSVACGQVADLLWNNMGSCLIAHCQTEVDETGQSYYGGSRLAFMSRAGEVKKDLTDEECQGGCVQAVSWSPTRDEFILISDYRLKVSELGMQDIGGSVSQLPVPSSAMLTVWRLSGQELAARSAEEFTDAASLKKHLYDLYGFPIYLQQLVHRDRLLSDEARLDGAMDLQLVLKSVLGLSHGFKALAARQLATAAAGGHVHRVRCLLEAGAEKDWDRTGGMNALMLASRSGHMEVAGLLVGAAADVECKDSSGMTALMLASKSGHLEVARLLVQAGADKDCSGDSRRTALMLASHSGHMEVARLLVGAGADKDCKDRGGMTALMLASSSGHVEITRLLTEAGAEKDCKDRCGTTA</sequence>
<reference evidence="5 6" key="1">
    <citation type="submission" date="2016-02" db="EMBL/GenBank/DDBJ databases">
        <title>Genome analysis of coral dinoflagellate symbionts highlights evolutionary adaptations to a symbiotic lifestyle.</title>
        <authorList>
            <person name="Aranda M."/>
            <person name="Li Y."/>
            <person name="Liew Y.J."/>
            <person name="Baumgarten S."/>
            <person name="Simakov O."/>
            <person name="Wilson M."/>
            <person name="Piel J."/>
            <person name="Ashoor H."/>
            <person name="Bougouffa S."/>
            <person name="Bajic V.B."/>
            <person name="Ryu T."/>
            <person name="Ravasi T."/>
            <person name="Bayer T."/>
            <person name="Micklem G."/>
            <person name="Kim H."/>
            <person name="Bhak J."/>
            <person name="Lajeunesse T.C."/>
            <person name="Voolstra C.R."/>
        </authorList>
    </citation>
    <scope>NUCLEOTIDE SEQUENCE [LARGE SCALE GENOMIC DNA]</scope>
    <source>
        <strain evidence="5 6">CCMP2467</strain>
    </source>
</reference>
<dbReference type="InterPro" id="IPR013979">
    <property type="entry name" value="TIF_beta_prop-like"/>
</dbReference>
<dbReference type="OrthoDB" id="434294at2759"/>
<evidence type="ECO:0000256" key="2">
    <source>
        <dbReference type="ARBA" id="ARBA00023043"/>
    </source>
</evidence>
<evidence type="ECO:0000256" key="3">
    <source>
        <dbReference type="PROSITE-ProRule" id="PRU00023"/>
    </source>
</evidence>
<keyword evidence="1" id="KW-0677">Repeat</keyword>
<proteinExistence type="predicted"/>
<keyword evidence="6" id="KW-1185">Reference proteome</keyword>
<evidence type="ECO:0000313" key="5">
    <source>
        <dbReference type="EMBL" id="OLP99914.1"/>
    </source>
</evidence>
<dbReference type="InterPro" id="IPR042302">
    <property type="entry name" value="E1_FCCH_sf"/>
</dbReference>
<comment type="caution">
    <text evidence="5">The sequence shown here is derived from an EMBL/GenBank/DDBJ whole genome shotgun (WGS) entry which is preliminary data.</text>
</comment>
<evidence type="ECO:0000259" key="4">
    <source>
        <dbReference type="Pfam" id="PF08662"/>
    </source>
</evidence>